<keyword evidence="2" id="KW-0560">Oxidoreductase</keyword>
<evidence type="ECO:0000313" key="3">
    <source>
        <dbReference type="Proteomes" id="UP001597512"/>
    </source>
</evidence>
<dbReference type="Proteomes" id="UP001597512">
    <property type="component" value="Unassembled WGS sequence"/>
</dbReference>
<dbReference type="Gene3D" id="3.30.70.100">
    <property type="match status" value="1"/>
</dbReference>
<dbReference type="SUPFAM" id="SSF54909">
    <property type="entry name" value="Dimeric alpha+beta barrel"/>
    <property type="match status" value="1"/>
</dbReference>
<comment type="caution">
    <text evidence="2">The sequence shown here is derived from an EMBL/GenBank/DDBJ whole genome shotgun (WGS) entry which is preliminary data.</text>
</comment>
<evidence type="ECO:0000313" key="2">
    <source>
        <dbReference type="EMBL" id="MFD2935383.1"/>
    </source>
</evidence>
<proteinExistence type="predicted"/>
<accession>A0ABW6ALV7</accession>
<sequence>MENAVSNSVEIIRYTIAADQQLAFEQSYAQAAIHLLASPYCRGYQLIHGVEEAANYIVIIQWTSVDEHLNGFRKSEEFGLFFRLVKPFFTNIQEMKHYTRIPGDWKKSDFT</sequence>
<dbReference type="InterPro" id="IPR011008">
    <property type="entry name" value="Dimeric_a/b-barrel"/>
</dbReference>
<name>A0ABW6ALV7_9BACT</name>
<dbReference type="EMBL" id="JBHUOM010000014">
    <property type="protein sequence ID" value="MFD2935383.1"/>
    <property type="molecule type" value="Genomic_DNA"/>
</dbReference>
<keyword evidence="3" id="KW-1185">Reference proteome</keyword>
<protein>
    <submittedName>
        <fullName evidence="2">Antibiotic biosynthesis monooxygenase family protein</fullName>
        <ecNumber evidence="2">1.-.-.-</ecNumber>
    </submittedName>
</protein>
<reference evidence="3" key="1">
    <citation type="journal article" date="2019" name="Int. J. Syst. Evol. Microbiol.">
        <title>The Global Catalogue of Microorganisms (GCM) 10K type strain sequencing project: providing services to taxonomists for standard genome sequencing and annotation.</title>
        <authorList>
            <consortium name="The Broad Institute Genomics Platform"/>
            <consortium name="The Broad Institute Genome Sequencing Center for Infectious Disease"/>
            <person name="Wu L."/>
            <person name="Ma J."/>
        </authorList>
    </citation>
    <scope>NUCLEOTIDE SEQUENCE [LARGE SCALE GENOMIC DNA]</scope>
    <source>
        <strain evidence="3">KCTC 52490</strain>
    </source>
</reference>
<gene>
    <name evidence="2" type="ORF">ACFS25_16470</name>
</gene>
<dbReference type="GO" id="GO:0004497">
    <property type="term" value="F:monooxygenase activity"/>
    <property type="evidence" value="ECO:0007669"/>
    <property type="project" value="UniProtKB-KW"/>
</dbReference>
<keyword evidence="2" id="KW-0503">Monooxygenase</keyword>
<feature type="domain" description="ABM" evidence="1">
    <location>
        <begin position="10"/>
        <end position="81"/>
    </location>
</feature>
<dbReference type="RefSeq" id="WP_381503218.1">
    <property type="nucleotide sequence ID" value="NZ_JBHUOM010000014.1"/>
</dbReference>
<dbReference type="EC" id="1.-.-.-" evidence="2"/>
<dbReference type="InterPro" id="IPR007138">
    <property type="entry name" value="ABM_dom"/>
</dbReference>
<evidence type="ECO:0000259" key="1">
    <source>
        <dbReference type="Pfam" id="PF03992"/>
    </source>
</evidence>
<dbReference type="Pfam" id="PF03992">
    <property type="entry name" value="ABM"/>
    <property type="match status" value="1"/>
</dbReference>
<organism evidence="2 3">
    <name type="scientific">Spirosoma flavum</name>
    <dbReference type="NCBI Taxonomy" id="2048557"/>
    <lineage>
        <taxon>Bacteria</taxon>
        <taxon>Pseudomonadati</taxon>
        <taxon>Bacteroidota</taxon>
        <taxon>Cytophagia</taxon>
        <taxon>Cytophagales</taxon>
        <taxon>Cytophagaceae</taxon>
        <taxon>Spirosoma</taxon>
    </lineage>
</organism>